<comment type="caution">
    <text evidence="15">The sequence shown here is derived from an EMBL/GenBank/DDBJ whole genome shotgun (WGS) entry which is preliminary data.</text>
</comment>
<dbReference type="InterPro" id="IPR014782">
    <property type="entry name" value="Peptidase_M1_dom"/>
</dbReference>
<dbReference type="NCBIfam" id="TIGR04183">
    <property type="entry name" value="Por_Secre_tail"/>
    <property type="match status" value="1"/>
</dbReference>
<evidence type="ECO:0000313" key="15">
    <source>
        <dbReference type="EMBL" id="REA56893.1"/>
    </source>
</evidence>
<dbReference type="SUPFAM" id="SSF55486">
    <property type="entry name" value="Metalloproteases ('zincins'), catalytic domain"/>
    <property type="match status" value="1"/>
</dbReference>
<evidence type="ECO:0000256" key="3">
    <source>
        <dbReference type="ARBA" id="ARBA00010136"/>
    </source>
</evidence>
<dbReference type="GO" id="GO:0006508">
    <property type="term" value="P:proteolysis"/>
    <property type="evidence" value="ECO:0007669"/>
    <property type="project" value="UniProtKB-KW"/>
</dbReference>
<evidence type="ECO:0000256" key="6">
    <source>
        <dbReference type="ARBA" id="ARBA00022438"/>
    </source>
</evidence>
<evidence type="ECO:0000259" key="13">
    <source>
        <dbReference type="Pfam" id="PF17900"/>
    </source>
</evidence>
<evidence type="ECO:0000256" key="1">
    <source>
        <dbReference type="ARBA" id="ARBA00000098"/>
    </source>
</evidence>
<keyword evidence="8" id="KW-0479">Metal-binding</keyword>
<reference evidence="15 16" key="1">
    <citation type="submission" date="2018-07" db="EMBL/GenBank/DDBJ databases">
        <title>Dyadobacter roseus sp. nov., isolated from rose rhizosphere soil.</title>
        <authorList>
            <person name="Chen L."/>
        </authorList>
    </citation>
    <scope>NUCLEOTIDE SEQUENCE [LARGE SCALE GENOMIC DNA]</scope>
    <source>
        <strain evidence="15 16">RS19</strain>
    </source>
</reference>
<name>A0A3D8Y3V2_9BACT</name>
<dbReference type="InterPro" id="IPR045357">
    <property type="entry name" value="Aminopeptidase_N-like_N"/>
</dbReference>
<evidence type="ECO:0000259" key="12">
    <source>
        <dbReference type="Pfam" id="PF01433"/>
    </source>
</evidence>
<proteinExistence type="inferred from homology"/>
<dbReference type="PANTHER" id="PTHR11533:SF174">
    <property type="entry name" value="PUROMYCIN-SENSITIVE AMINOPEPTIDASE-RELATED"/>
    <property type="match status" value="1"/>
</dbReference>
<dbReference type="Pfam" id="PF01433">
    <property type="entry name" value="Peptidase_M1"/>
    <property type="match status" value="1"/>
</dbReference>
<evidence type="ECO:0000256" key="2">
    <source>
        <dbReference type="ARBA" id="ARBA00001947"/>
    </source>
</evidence>
<dbReference type="InterPro" id="IPR026444">
    <property type="entry name" value="Secre_tail"/>
</dbReference>
<dbReference type="Pfam" id="PF17900">
    <property type="entry name" value="Peptidase_M1_N"/>
    <property type="match status" value="1"/>
</dbReference>
<evidence type="ECO:0000256" key="9">
    <source>
        <dbReference type="ARBA" id="ARBA00022801"/>
    </source>
</evidence>
<dbReference type="GO" id="GO:0005615">
    <property type="term" value="C:extracellular space"/>
    <property type="evidence" value="ECO:0007669"/>
    <property type="project" value="TreeGrafter"/>
</dbReference>
<dbReference type="GO" id="GO:0042277">
    <property type="term" value="F:peptide binding"/>
    <property type="evidence" value="ECO:0007669"/>
    <property type="project" value="TreeGrafter"/>
</dbReference>
<dbReference type="GO" id="GO:0008270">
    <property type="term" value="F:zinc ion binding"/>
    <property type="evidence" value="ECO:0007669"/>
    <property type="project" value="InterPro"/>
</dbReference>
<keyword evidence="9" id="KW-0378">Hydrolase</keyword>
<dbReference type="InterPro" id="IPR042097">
    <property type="entry name" value="Aminopeptidase_N-like_N_sf"/>
</dbReference>
<dbReference type="GO" id="GO:0005737">
    <property type="term" value="C:cytoplasm"/>
    <property type="evidence" value="ECO:0007669"/>
    <property type="project" value="TreeGrafter"/>
</dbReference>
<evidence type="ECO:0000259" key="14">
    <source>
        <dbReference type="Pfam" id="PF18962"/>
    </source>
</evidence>
<dbReference type="PROSITE" id="PS51257">
    <property type="entry name" value="PROKAR_LIPOPROTEIN"/>
    <property type="match status" value="1"/>
</dbReference>
<dbReference type="RefSeq" id="WP_115833812.1">
    <property type="nucleotide sequence ID" value="NZ_QNUL01000033.1"/>
</dbReference>
<gene>
    <name evidence="15" type="ORF">DSL64_25630</name>
</gene>
<comment type="cofactor">
    <cofactor evidence="2">
        <name>Zn(2+)</name>
        <dbReference type="ChEBI" id="CHEBI:29105"/>
    </cofactor>
</comment>
<keyword evidence="6" id="KW-0031">Aminopeptidase</keyword>
<dbReference type="EMBL" id="QNUL01000033">
    <property type="protein sequence ID" value="REA56893.1"/>
    <property type="molecule type" value="Genomic_DNA"/>
</dbReference>
<protein>
    <recommendedName>
        <fullName evidence="5">Aminopeptidase N</fullName>
        <ecNumber evidence="4">3.4.11.2</ecNumber>
    </recommendedName>
</protein>
<evidence type="ECO:0000256" key="4">
    <source>
        <dbReference type="ARBA" id="ARBA00012564"/>
    </source>
</evidence>
<comment type="similarity">
    <text evidence="3">Belongs to the peptidase M1 family.</text>
</comment>
<dbReference type="Pfam" id="PF18962">
    <property type="entry name" value="Por_Secre_tail"/>
    <property type="match status" value="1"/>
</dbReference>
<feature type="domain" description="Aminopeptidase N-like N-terminal" evidence="13">
    <location>
        <begin position="66"/>
        <end position="241"/>
    </location>
</feature>
<dbReference type="GO" id="GO:0043171">
    <property type="term" value="P:peptide catabolic process"/>
    <property type="evidence" value="ECO:0007669"/>
    <property type="project" value="TreeGrafter"/>
</dbReference>
<dbReference type="Gene3D" id="2.60.40.1730">
    <property type="entry name" value="tricorn interacting facor f3 domain"/>
    <property type="match status" value="1"/>
</dbReference>
<dbReference type="PANTHER" id="PTHR11533">
    <property type="entry name" value="PROTEASE M1 ZINC METALLOPROTEASE"/>
    <property type="match status" value="1"/>
</dbReference>
<evidence type="ECO:0000313" key="16">
    <source>
        <dbReference type="Proteomes" id="UP000256373"/>
    </source>
</evidence>
<keyword evidence="16" id="KW-1185">Reference proteome</keyword>
<evidence type="ECO:0000256" key="5">
    <source>
        <dbReference type="ARBA" id="ARBA00015611"/>
    </source>
</evidence>
<evidence type="ECO:0000256" key="7">
    <source>
        <dbReference type="ARBA" id="ARBA00022670"/>
    </source>
</evidence>
<dbReference type="InterPro" id="IPR050344">
    <property type="entry name" value="Peptidase_M1_aminopeptidases"/>
</dbReference>
<keyword evidence="11" id="KW-0482">Metalloprotease</keyword>
<feature type="domain" description="Peptidase M1 membrane alanine aminopeptidase" evidence="12">
    <location>
        <begin position="328"/>
        <end position="474"/>
    </location>
</feature>
<dbReference type="Gene3D" id="1.10.390.10">
    <property type="entry name" value="Neutral Protease Domain 2"/>
    <property type="match status" value="1"/>
</dbReference>
<dbReference type="AlphaFoldDB" id="A0A3D8Y3V2"/>
<dbReference type="GO" id="GO:0016020">
    <property type="term" value="C:membrane"/>
    <property type="evidence" value="ECO:0007669"/>
    <property type="project" value="TreeGrafter"/>
</dbReference>
<accession>A0A3D8Y3V2</accession>
<dbReference type="GO" id="GO:0016285">
    <property type="term" value="F:alanyl aminopeptidase activity"/>
    <property type="evidence" value="ECO:0007669"/>
    <property type="project" value="UniProtKB-EC"/>
</dbReference>
<dbReference type="CDD" id="cd09603">
    <property type="entry name" value="M1_APN_like"/>
    <property type="match status" value="1"/>
</dbReference>
<keyword evidence="7" id="KW-0645">Protease</keyword>
<organism evidence="15 16">
    <name type="scientific">Dyadobacter luteus</name>
    <dbReference type="NCBI Taxonomy" id="2259619"/>
    <lineage>
        <taxon>Bacteria</taxon>
        <taxon>Pseudomonadati</taxon>
        <taxon>Bacteroidota</taxon>
        <taxon>Cytophagia</taxon>
        <taxon>Cytophagales</taxon>
        <taxon>Spirosomataceae</taxon>
        <taxon>Dyadobacter</taxon>
    </lineage>
</organism>
<dbReference type="Proteomes" id="UP000256373">
    <property type="component" value="Unassembled WGS sequence"/>
</dbReference>
<dbReference type="InterPro" id="IPR001930">
    <property type="entry name" value="Peptidase_M1"/>
</dbReference>
<evidence type="ECO:0000256" key="11">
    <source>
        <dbReference type="ARBA" id="ARBA00023049"/>
    </source>
</evidence>
<evidence type="ECO:0000256" key="8">
    <source>
        <dbReference type="ARBA" id="ARBA00022723"/>
    </source>
</evidence>
<dbReference type="GO" id="GO:0070006">
    <property type="term" value="F:metalloaminopeptidase activity"/>
    <property type="evidence" value="ECO:0007669"/>
    <property type="project" value="TreeGrafter"/>
</dbReference>
<dbReference type="SUPFAM" id="SSF63737">
    <property type="entry name" value="Leukotriene A4 hydrolase N-terminal domain"/>
    <property type="match status" value="1"/>
</dbReference>
<dbReference type="OrthoDB" id="100605at2"/>
<sequence length="755" mass="84028">MRTILLIFNLFVYSCLLAQKDAHLVDPAMADLSTEDISRIEMHRHEKQISARSMASLASSNFDVKYYRGEWEVDPEVNYIKGKLTAYYVMTTAGNSISFDLSGALAVSQVTQRSTTLSSIQSGDELQITFPSNVPAGTLDSVSITYEGAPVSSGNGSFVLRTHGSPAVPVMWTLSEPFGSRDWWPCKNGLDDKADNGIDIFITHPAAYKAAANGVLKSETAVAGNKVVTHWQHKYAIASYLVCFAVTNYTVFNNSVTIGSAQLPMQTHCYPESLAAFQAGTQNTLDGLQLFSNWFGTYPFMNEKYGHVQFGWNGGMEHQTSSFMFNLSENLVMHELAHQWFGNKITCGSWEDIWLNEGFATHLASMYMEHKYPSDTRTRRQGEINLITNSAGGSVRVDDVSNVSHIFSSRLSYYKGSHLLYMLRWILGDQVFFNAVRNYIDDPSLVFHFARTQHLKAHLEAASGKDLTYFFDQWFTGQGYPSYQLEWSPTGSSVQFKLSQTTSHSSVSFFQLPVPVLFRNATTGQEKLVVANHTSNGQTFTENLGFAAETAVIDPDYWLITRNNTVTKVDTPLPVVFTYLKANCGLEGVALNWGTASEVNADYFEIEKSNDGISWEAIGVVKAAGSTTLAQNYAFTNLYSGQLTYYRIAEHADDGKVMYSRILQSDCREALQDLNISPNPVAYMVKVKNGPGNVSIKSYYVYDVSGQVVMKEQNIKDAETKKGNISVSKLKPGLYLLQIETGKGELPRSLKFLKQ</sequence>
<feature type="domain" description="Secretion system C-terminal sorting" evidence="14">
    <location>
        <begin position="676"/>
        <end position="745"/>
    </location>
</feature>
<dbReference type="InterPro" id="IPR027268">
    <property type="entry name" value="Peptidase_M4/M1_CTD_sf"/>
</dbReference>
<comment type="catalytic activity">
    <reaction evidence="1">
        <text>Release of an N-terminal amino acid, Xaa-|-Yaa- from a peptide, amide or arylamide. Xaa is preferably Ala, but may be most amino acids including Pro (slow action). When a terminal hydrophobic residue is followed by a prolyl residue, the two may be released as an intact Xaa-Pro dipeptide.</text>
        <dbReference type="EC" id="3.4.11.2"/>
    </reaction>
</comment>
<evidence type="ECO:0000256" key="10">
    <source>
        <dbReference type="ARBA" id="ARBA00022833"/>
    </source>
</evidence>
<keyword evidence="10" id="KW-0862">Zinc</keyword>
<dbReference type="PRINTS" id="PR00756">
    <property type="entry name" value="ALADIPTASE"/>
</dbReference>
<dbReference type="EC" id="3.4.11.2" evidence="4"/>